<name>A0ABV7LXS9_9GAMM</name>
<dbReference type="NCBIfam" id="NF002475">
    <property type="entry name" value="PRK01723.1"/>
    <property type="match status" value="1"/>
</dbReference>
<dbReference type="HAMAP" id="MF_00521">
    <property type="entry name" value="KDO_kinase"/>
    <property type="match status" value="1"/>
</dbReference>
<evidence type="ECO:0000256" key="15">
    <source>
        <dbReference type="HAMAP-Rule" id="MF_00521"/>
    </source>
</evidence>
<dbReference type="SUPFAM" id="SSF56112">
    <property type="entry name" value="Protein kinase-like (PK-like)"/>
    <property type="match status" value="1"/>
</dbReference>
<dbReference type="GO" id="GO:0016301">
    <property type="term" value="F:kinase activity"/>
    <property type="evidence" value="ECO:0007669"/>
    <property type="project" value="UniProtKB-KW"/>
</dbReference>
<comment type="pathway">
    <text evidence="2 15">Bacterial outer membrane biogenesis; LPS core biosynthesis.</text>
</comment>
<evidence type="ECO:0000313" key="17">
    <source>
        <dbReference type="Proteomes" id="UP001595640"/>
    </source>
</evidence>
<evidence type="ECO:0000256" key="7">
    <source>
        <dbReference type="ARBA" id="ARBA00022679"/>
    </source>
</evidence>
<keyword evidence="12 15" id="KW-0472">Membrane</keyword>
<proteinExistence type="inferred from homology"/>
<gene>
    <name evidence="15" type="primary">kdkA</name>
    <name evidence="16" type="ORF">ACFOEI_02060</name>
</gene>
<comment type="similarity">
    <text evidence="3 15">Belongs to the protein kinase superfamily. KdkA/RfaP family.</text>
</comment>
<evidence type="ECO:0000256" key="4">
    <source>
        <dbReference type="ARBA" id="ARBA00011988"/>
    </source>
</evidence>
<keyword evidence="10 15" id="KW-0067">ATP-binding</keyword>
<comment type="subcellular location">
    <subcellularLocation>
        <location evidence="1 15">Cell inner membrane</location>
        <topology evidence="1 15">Peripheral membrane protein</topology>
        <orientation evidence="1 15">Cytoplasmic side</orientation>
    </subcellularLocation>
</comment>
<evidence type="ECO:0000256" key="2">
    <source>
        <dbReference type="ARBA" id="ARBA00004713"/>
    </source>
</evidence>
<dbReference type="InterPro" id="IPR011009">
    <property type="entry name" value="Kinase-like_dom_sf"/>
</dbReference>
<evidence type="ECO:0000256" key="12">
    <source>
        <dbReference type="ARBA" id="ARBA00023136"/>
    </source>
</evidence>
<keyword evidence="17" id="KW-1185">Reference proteome</keyword>
<protein>
    <recommendedName>
        <fullName evidence="13 15">3-deoxy-D-manno-octulosonic acid kinase</fullName>
        <shortName evidence="15">Kdo kinase</shortName>
        <ecNumber evidence="4 15">2.7.1.166</ecNumber>
    </recommendedName>
</protein>
<dbReference type="RefSeq" id="WP_019019249.1">
    <property type="nucleotide sequence ID" value="NZ_BMXD01000006.1"/>
</dbReference>
<dbReference type="Gene3D" id="1.10.510.10">
    <property type="entry name" value="Transferase(Phosphotransferase) domain 1"/>
    <property type="match status" value="1"/>
</dbReference>
<evidence type="ECO:0000256" key="1">
    <source>
        <dbReference type="ARBA" id="ARBA00004515"/>
    </source>
</evidence>
<evidence type="ECO:0000256" key="6">
    <source>
        <dbReference type="ARBA" id="ARBA00022519"/>
    </source>
</evidence>
<organism evidence="16 17">
    <name type="scientific">Modicisalibacter luteus</name>
    <dbReference type="NCBI Taxonomy" id="453962"/>
    <lineage>
        <taxon>Bacteria</taxon>
        <taxon>Pseudomonadati</taxon>
        <taxon>Pseudomonadota</taxon>
        <taxon>Gammaproteobacteria</taxon>
        <taxon>Oceanospirillales</taxon>
        <taxon>Halomonadaceae</taxon>
        <taxon>Modicisalibacter</taxon>
    </lineage>
</organism>
<keyword evidence="7 15" id="KW-0808">Transferase</keyword>
<dbReference type="EC" id="2.7.1.166" evidence="4 15"/>
<evidence type="ECO:0000256" key="3">
    <source>
        <dbReference type="ARBA" id="ARBA00010327"/>
    </source>
</evidence>
<keyword evidence="8 15" id="KW-0547">Nucleotide-binding</keyword>
<evidence type="ECO:0000256" key="9">
    <source>
        <dbReference type="ARBA" id="ARBA00022777"/>
    </source>
</evidence>
<dbReference type="Pfam" id="PF06293">
    <property type="entry name" value="Kdo"/>
    <property type="match status" value="1"/>
</dbReference>
<dbReference type="InterPro" id="IPR022826">
    <property type="entry name" value="KDO_kinase"/>
</dbReference>
<evidence type="ECO:0000256" key="11">
    <source>
        <dbReference type="ARBA" id="ARBA00022985"/>
    </source>
</evidence>
<evidence type="ECO:0000256" key="5">
    <source>
        <dbReference type="ARBA" id="ARBA00022475"/>
    </source>
</evidence>
<feature type="active site" evidence="15">
    <location>
        <position position="177"/>
    </location>
</feature>
<keyword evidence="5 15" id="KW-1003">Cell membrane</keyword>
<dbReference type="EMBL" id="JBHRUH010000004">
    <property type="protein sequence ID" value="MFC3290853.1"/>
    <property type="molecule type" value="Genomic_DNA"/>
</dbReference>
<reference evidence="17" key="1">
    <citation type="journal article" date="2019" name="Int. J. Syst. Evol. Microbiol.">
        <title>The Global Catalogue of Microorganisms (GCM) 10K type strain sequencing project: providing services to taxonomists for standard genome sequencing and annotation.</title>
        <authorList>
            <consortium name="The Broad Institute Genomics Platform"/>
            <consortium name="The Broad Institute Genome Sequencing Center for Infectious Disease"/>
            <person name="Wu L."/>
            <person name="Ma J."/>
        </authorList>
    </citation>
    <scope>NUCLEOTIDE SEQUENCE [LARGE SCALE GENOMIC DNA]</scope>
    <source>
        <strain evidence="17">KCTC 12847</strain>
    </source>
</reference>
<evidence type="ECO:0000256" key="14">
    <source>
        <dbReference type="ARBA" id="ARBA00034417"/>
    </source>
</evidence>
<dbReference type="Proteomes" id="UP001595640">
    <property type="component" value="Unassembled WGS sequence"/>
</dbReference>
<evidence type="ECO:0000256" key="10">
    <source>
        <dbReference type="ARBA" id="ARBA00022840"/>
    </source>
</evidence>
<evidence type="ECO:0000313" key="16">
    <source>
        <dbReference type="EMBL" id="MFC3290853.1"/>
    </source>
</evidence>
<keyword evidence="6 15" id="KW-0997">Cell inner membrane</keyword>
<evidence type="ECO:0000256" key="8">
    <source>
        <dbReference type="ARBA" id="ARBA00022741"/>
    </source>
</evidence>
<comment type="catalytic activity">
    <reaction evidence="14 15">
        <text>an alpha-Kdo-(2-&gt;6)-lipid IVA + ATP = a 4-O-phospho-alpha-Kdo-(2-&gt;6)-lipid IVA + ADP + H(+)</text>
        <dbReference type="Rhea" id="RHEA:74271"/>
        <dbReference type="ChEBI" id="CHEBI:15378"/>
        <dbReference type="ChEBI" id="CHEBI:30616"/>
        <dbReference type="ChEBI" id="CHEBI:176428"/>
        <dbReference type="ChEBI" id="CHEBI:193140"/>
        <dbReference type="ChEBI" id="CHEBI:456216"/>
        <dbReference type="EC" id="2.7.1.166"/>
    </reaction>
</comment>
<keyword evidence="9 15" id="KW-0418">Kinase</keyword>
<keyword evidence="11 15" id="KW-0448">Lipopolysaccharide biosynthesis</keyword>
<comment type="caution">
    <text evidence="16">The sequence shown here is derived from an EMBL/GenBank/DDBJ whole genome shotgun (WGS) entry which is preliminary data.</text>
</comment>
<evidence type="ECO:0000256" key="13">
    <source>
        <dbReference type="ARBA" id="ARBA00029511"/>
    </source>
</evidence>
<sequence length="241" mass="27202">MRLATLQTGKTYILYDAGILCDAMATPQITPAWFTPAFWQARDAVTGQAPGRGASLFVSAASVLPSDRQWVLRLYLRGGLAARISETRYVWAVLERTRAFRELRLTAALHERGLPVPTPVAGCVWRHGPTYEAGLLTERLMGARALAEMLPDADDTLLARVGETLRRFHEAGLDHVDLNARNLLITPDERVWLIDLDRCRLRRPGSWQEANLKRLQRSLERFSPGQGENRLHQILRGYDVH</sequence>
<accession>A0ABV7LXS9</accession>
<comment type="function">
    <text evidence="15">Catalyzes the ATP-dependent phosphorylation of the 3-deoxy-D-manno-octulosonic acid (Kdo) residue in Kdo-lipid IV(A) at the 4-OH position.</text>
</comment>